<dbReference type="Gene3D" id="1.10.287.130">
    <property type="match status" value="1"/>
</dbReference>
<dbReference type="InterPro" id="IPR038318">
    <property type="entry name" value="KdpD_sf"/>
</dbReference>
<keyword evidence="17" id="KW-1185">Reference proteome</keyword>
<dbReference type="CDD" id="cd00082">
    <property type="entry name" value="HisKA"/>
    <property type="match status" value="1"/>
</dbReference>
<keyword evidence="9" id="KW-0067">ATP-binding</keyword>
<evidence type="ECO:0000256" key="14">
    <source>
        <dbReference type="SAM" id="Phobius"/>
    </source>
</evidence>
<dbReference type="FunFam" id="3.30.565.10:FF:000042">
    <property type="entry name" value="Two-component sensor histidine kinase KdpD"/>
    <property type="match status" value="1"/>
</dbReference>
<keyword evidence="11" id="KW-0902">Two-component regulatory system</keyword>
<dbReference type="FunFam" id="3.40.50.300:FF:000483">
    <property type="entry name" value="Sensor histidine kinase KdpD"/>
    <property type="match status" value="1"/>
</dbReference>
<dbReference type="Gene3D" id="3.30.565.10">
    <property type="entry name" value="Histidine kinase-like ATPase, C-terminal domain"/>
    <property type="match status" value="1"/>
</dbReference>
<dbReference type="Gene3D" id="3.30.450.40">
    <property type="match status" value="1"/>
</dbReference>
<evidence type="ECO:0000313" key="17">
    <source>
        <dbReference type="Proteomes" id="UP000001887"/>
    </source>
</evidence>
<evidence type="ECO:0000256" key="10">
    <source>
        <dbReference type="ARBA" id="ARBA00022989"/>
    </source>
</evidence>
<dbReference type="AlphaFoldDB" id="D2R314"/>
<dbReference type="KEGG" id="psl:Psta_4097"/>
<keyword evidence="4" id="KW-0597">Phosphoprotein</keyword>
<dbReference type="InterPro" id="IPR052023">
    <property type="entry name" value="Histidine_kinase_KdpD"/>
</dbReference>
<evidence type="ECO:0000256" key="4">
    <source>
        <dbReference type="ARBA" id="ARBA00022553"/>
    </source>
</evidence>
<comment type="function">
    <text evidence="13">Member of the two-component regulatory system KdpD/KdpE involved in the regulation of the kdp operon. KdpD may function as a membrane-associated protein kinase that phosphorylates KdpE in response to environmental signals.</text>
</comment>
<evidence type="ECO:0000313" key="16">
    <source>
        <dbReference type="EMBL" id="ADB18747.1"/>
    </source>
</evidence>
<keyword evidence="10 14" id="KW-1133">Transmembrane helix</keyword>
<dbReference type="InterPro" id="IPR003661">
    <property type="entry name" value="HisK_dim/P_dom"/>
</dbReference>
<dbReference type="PANTHER" id="PTHR45569:SF1">
    <property type="entry name" value="SENSOR PROTEIN KDPD"/>
    <property type="match status" value="1"/>
</dbReference>
<dbReference type="Pfam" id="PF00582">
    <property type="entry name" value="Usp"/>
    <property type="match status" value="1"/>
</dbReference>
<dbReference type="GO" id="GO:0000155">
    <property type="term" value="F:phosphorelay sensor kinase activity"/>
    <property type="evidence" value="ECO:0007669"/>
    <property type="project" value="InterPro"/>
</dbReference>
<dbReference type="InterPro" id="IPR027417">
    <property type="entry name" value="P-loop_NTPase"/>
</dbReference>
<dbReference type="EMBL" id="CP001848">
    <property type="protein sequence ID" value="ADB18747.1"/>
    <property type="molecule type" value="Genomic_DNA"/>
</dbReference>
<dbReference type="SMART" id="SM00388">
    <property type="entry name" value="HisKA"/>
    <property type="match status" value="1"/>
</dbReference>
<dbReference type="OrthoDB" id="9806130at2"/>
<keyword evidence="12 14" id="KW-0472">Membrane</keyword>
<dbReference type="GO" id="GO:0005524">
    <property type="term" value="F:ATP binding"/>
    <property type="evidence" value="ECO:0007669"/>
    <property type="project" value="UniProtKB-KW"/>
</dbReference>
<evidence type="ECO:0000256" key="12">
    <source>
        <dbReference type="ARBA" id="ARBA00023136"/>
    </source>
</evidence>
<dbReference type="InterPro" id="IPR003594">
    <property type="entry name" value="HATPase_dom"/>
</dbReference>
<evidence type="ECO:0000256" key="5">
    <source>
        <dbReference type="ARBA" id="ARBA00022679"/>
    </source>
</evidence>
<accession>D2R314</accession>
<dbReference type="SMART" id="SM00387">
    <property type="entry name" value="HATPase_c"/>
    <property type="match status" value="1"/>
</dbReference>
<dbReference type="CDD" id="cd01987">
    <property type="entry name" value="USP_KdpD-like"/>
    <property type="match status" value="1"/>
</dbReference>
<evidence type="ECO:0000256" key="13">
    <source>
        <dbReference type="ARBA" id="ARBA00057300"/>
    </source>
</evidence>
<dbReference type="InterPro" id="IPR036890">
    <property type="entry name" value="HATPase_C_sf"/>
</dbReference>
<dbReference type="Pfam" id="PF13493">
    <property type="entry name" value="DUF4118"/>
    <property type="match status" value="1"/>
</dbReference>
<keyword evidence="5" id="KW-0808">Transferase</keyword>
<dbReference type="InterPro" id="IPR025201">
    <property type="entry name" value="KdpD_TM"/>
</dbReference>
<organism evidence="16 17">
    <name type="scientific">Pirellula staleyi (strain ATCC 27377 / DSM 6068 / ICPB 4128)</name>
    <name type="common">Pirella staleyi</name>
    <dbReference type="NCBI Taxonomy" id="530564"/>
    <lineage>
        <taxon>Bacteria</taxon>
        <taxon>Pseudomonadati</taxon>
        <taxon>Planctomycetota</taxon>
        <taxon>Planctomycetia</taxon>
        <taxon>Pirellulales</taxon>
        <taxon>Pirellulaceae</taxon>
        <taxon>Pirellula</taxon>
    </lineage>
</organism>
<proteinExistence type="predicted"/>
<dbReference type="SUPFAM" id="SSF55781">
    <property type="entry name" value="GAF domain-like"/>
    <property type="match status" value="1"/>
</dbReference>
<feature type="transmembrane region" description="Helical" evidence="14">
    <location>
        <begin position="482"/>
        <end position="500"/>
    </location>
</feature>
<evidence type="ECO:0000256" key="7">
    <source>
        <dbReference type="ARBA" id="ARBA00022741"/>
    </source>
</evidence>
<dbReference type="EC" id="2.7.13.3" evidence="3"/>
<dbReference type="SUPFAM" id="SSF47384">
    <property type="entry name" value="Homodimeric domain of signal transducing histidine kinase"/>
    <property type="match status" value="1"/>
</dbReference>
<dbReference type="PROSITE" id="PS50109">
    <property type="entry name" value="HIS_KIN"/>
    <property type="match status" value="1"/>
</dbReference>
<evidence type="ECO:0000256" key="3">
    <source>
        <dbReference type="ARBA" id="ARBA00012438"/>
    </source>
</evidence>
<dbReference type="CDD" id="cd00075">
    <property type="entry name" value="HATPase"/>
    <property type="match status" value="1"/>
</dbReference>
<dbReference type="eggNOG" id="COG2205">
    <property type="taxonomic scope" value="Bacteria"/>
</dbReference>
<reference evidence="16 17" key="1">
    <citation type="journal article" date="2009" name="Stand. Genomic Sci.">
        <title>Complete genome sequence of Pirellula staleyi type strain (ATCC 27377).</title>
        <authorList>
            <person name="Clum A."/>
            <person name="Tindall B.J."/>
            <person name="Sikorski J."/>
            <person name="Ivanova N."/>
            <person name="Mavrommatis K."/>
            <person name="Lucas S."/>
            <person name="Glavina del Rio T."/>
            <person name="Nolan M."/>
            <person name="Chen F."/>
            <person name="Tice H."/>
            <person name="Pitluck S."/>
            <person name="Cheng J.F."/>
            <person name="Chertkov O."/>
            <person name="Brettin T."/>
            <person name="Han C."/>
            <person name="Detter J.C."/>
            <person name="Kuske C."/>
            <person name="Bruce D."/>
            <person name="Goodwin L."/>
            <person name="Ovchinikova G."/>
            <person name="Pati A."/>
            <person name="Mikhailova N."/>
            <person name="Chen A."/>
            <person name="Palaniappan K."/>
            <person name="Land M."/>
            <person name="Hauser L."/>
            <person name="Chang Y.J."/>
            <person name="Jeffries C.D."/>
            <person name="Chain P."/>
            <person name="Rohde M."/>
            <person name="Goker M."/>
            <person name="Bristow J."/>
            <person name="Eisen J.A."/>
            <person name="Markowitz V."/>
            <person name="Hugenholtz P."/>
            <person name="Kyrpides N.C."/>
            <person name="Klenk H.P."/>
            <person name="Lapidus A."/>
        </authorList>
    </citation>
    <scope>NUCLEOTIDE SEQUENCE [LARGE SCALE GENOMIC DNA]</scope>
    <source>
        <strain evidence="17">ATCC 27377 / DSM 6068 / ICPB 4128</strain>
    </source>
</reference>
<feature type="domain" description="Histidine kinase" evidence="15">
    <location>
        <begin position="678"/>
        <end position="893"/>
    </location>
</feature>
<dbReference type="Gene3D" id="3.40.50.300">
    <property type="entry name" value="P-loop containing nucleotide triphosphate hydrolases"/>
    <property type="match status" value="1"/>
</dbReference>
<dbReference type="HOGENOM" id="CLU_000445_113_1_0"/>
<evidence type="ECO:0000256" key="2">
    <source>
        <dbReference type="ARBA" id="ARBA00004141"/>
    </source>
</evidence>
<evidence type="ECO:0000259" key="15">
    <source>
        <dbReference type="PROSITE" id="PS50109"/>
    </source>
</evidence>
<dbReference type="InterPro" id="IPR014729">
    <property type="entry name" value="Rossmann-like_a/b/a_fold"/>
</dbReference>
<dbReference type="GO" id="GO:0042802">
    <property type="term" value="F:identical protein binding"/>
    <property type="evidence" value="ECO:0007669"/>
    <property type="project" value="UniProtKB-ARBA"/>
</dbReference>
<dbReference type="Pfam" id="PF00512">
    <property type="entry name" value="HisKA"/>
    <property type="match status" value="1"/>
</dbReference>
<dbReference type="PRINTS" id="PR00344">
    <property type="entry name" value="BCTRLSENSOR"/>
</dbReference>
<gene>
    <name evidence="16" type="ordered locus">Psta_4097</name>
</gene>
<evidence type="ECO:0000256" key="9">
    <source>
        <dbReference type="ARBA" id="ARBA00022840"/>
    </source>
</evidence>
<dbReference type="GO" id="GO:0005737">
    <property type="term" value="C:cytoplasm"/>
    <property type="evidence" value="ECO:0007669"/>
    <property type="project" value="UniProtKB-ARBA"/>
</dbReference>
<protein>
    <recommendedName>
        <fullName evidence="3">histidine kinase</fullName>
        <ecNumber evidence="3">2.7.13.3</ecNumber>
    </recommendedName>
</protein>
<keyword evidence="8 16" id="KW-0418">Kinase</keyword>
<dbReference type="InterPro" id="IPR029016">
    <property type="entry name" value="GAF-like_dom_sf"/>
</dbReference>
<evidence type="ECO:0000256" key="1">
    <source>
        <dbReference type="ARBA" id="ARBA00000085"/>
    </source>
</evidence>
<dbReference type="Gene3D" id="1.20.120.620">
    <property type="entry name" value="Backbone structure of the membrane domain of e. Coli histidine kinase receptor kdpd"/>
    <property type="match status" value="1"/>
</dbReference>
<dbReference type="InterPro" id="IPR006016">
    <property type="entry name" value="UspA"/>
</dbReference>
<dbReference type="InterPro" id="IPR004358">
    <property type="entry name" value="Sig_transdc_His_kin-like_C"/>
</dbReference>
<dbReference type="Pfam" id="PF02702">
    <property type="entry name" value="KdpD"/>
    <property type="match status" value="1"/>
</dbReference>
<keyword evidence="6 14" id="KW-0812">Transmembrane</keyword>
<dbReference type="SUPFAM" id="SSF52402">
    <property type="entry name" value="Adenine nucleotide alpha hydrolases-like"/>
    <property type="match status" value="1"/>
</dbReference>
<dbReference type="GO" id="GO:0005886">
    <property type="term" value="C:plasma membrane"/>
    <property type="evidence" value="ECO:0007669"/>
    <property type="project" value="TreeGrafter"/>
</dbReference>
<dbReference type="Pfam" id="PF02518">
    <property type="entry name" value="HATPase_c"/>
    <property type="match status" value="1"/>
</dbReference>
<comment type="subcellular location">
    <subcellularLocation>
        <location evidence="2">Membrane</location>
        <topology evidence="2">Multi-pass membrane protein</topology>
    </subcellularLocation>
</comment>
<evidence type="ECO:0000256" key="8">
    <source>
        <dbReference type="ARBA" id="ARBA00022777"/>
    </source>
</evidence>
<keyword evidence="7" id="KW-0547">Nucleotide-binding</keyword>
<dbReference type="Proteomes" id="UP000001887">
    <property type="component" value="Chromosome"/>
</dbReference>
<dbReference type="Gene3D" id="3.40.50.620">
    <property type="entry name" value="HUPs"/>
    <property type="match status" value="1"/>
</dbReference>
<name>D2R314_PIRSD</name>
<dbReference type="PANTHER" id="PTHR45569">
    <property type="entry name" value="SENSOR PROTEIN KDPD"/>
    <property type="match status" value="1"/>
</dbReference>
<comment type="catalytic activity">
    <reaction evidence="1">
        <text>ATP + protein L-histidine = ADP + protein N-phospho-L-histidine.</text>
        <dbReference type="EC" id="2.7.13.3"/>
    </reaction>
</comment>
<dbReference type="SUPFAM" id="SSF55874">
    <property type="entry name" value="ATPase domain of HSP90 chaperone/DNA topoisomerase II/histidine kinase"/>
    <property type="match status" value="1"/>
</dbReference>
<dbReference type="InterPro" id="IPR005467">
    <property type="entry name" value="His_kinase_dom"/>
</dbReference>
<dbReference type="STRING" id="530564.Psta_4097"/>
<dbReference type="InterPro" id="IPR036097">
    <property type="entry name" value="HisK_dim/P_sf"/>
</dbReference>
<feature type="transmembrane region" description="Helical" evidence="14">
    <location>
        <begin position="452"/>
        <end position="470"/>
    </location>
</feature>
<dbReference type="InterPro" id="IPR003852">
    <property type="entry name" value="Sig_transdc_His_kinase_KdpD_N"/>
</dbReference>
<evidence type="ECO:0000256" key="6">
    <source>
        <dbReference type="ARBA" id="ARBA00022692"/>
    </source>
</evidence>
<sequence>MTDSRPNPDALLALAEDEQKLDDTTTGKRGSLRIFFGYAAGVGKTYGMLEAAQAARREGRDVVVGYIEPHARKETQALAADFETLPTKQLSYRGVTLREFDVDAALARKAEITLVDELAHTNAEGSRHEKRWQDIEELCASGLHVWTTLNVQHLESLNDVIGQITGVQVRETIPDHVFDAADQLELIDITPEELLGRLEAGKIYLPEQAKRAIQSFFQRSNLSALRELSLRQAARRVHTDVESARRARSVRQPWATTDRLLVCVGPSPTTARVIRTAKRMASALDAPWIAVSVDLTGASSTSPASQQIAEHFRLAERLGAETVTLPGQRMTETILEYARTRNVTKILIGKTDQPRWKRLLMGTVVDEILEQSGEIDVYVIHGEKDQAARVATPPARPPIDYWLYGKAAVPVGLAGLAALAMKRWHFADAEANTVMIFLAAVAWAAFRFGRGPAIVASLLAVTIFDFFFVPPFHTFAVADTQYIVTFAVMLAIALLISTLTSRLRAQLEAMRDRQRRTAALYELGKQLSSLYGSSFLAKAAGEKIAEMVGGEVAIYLDRHAPSPELVFGARSSIALQHGSSAVAHWVIQHGQMAGAGTSTLPSAVGLFLPLIGSQRVHGAMAVAVASAARLQQPELRQLLESCASQLAISIERDALVVEAADARVKAEAEQVRSSLLSSVSHDLKTPLAAIAGASSTLLEASSLPPSTREQLLQTVAEEAVRLGRLLENILQMSKLDAGASPPHLEWHMLEEIVGSSIRRIEKSLTQHQLIIQIPEQLPLLRLDGLLMEQVFVNLLENAARYTTAGSTISVRAVVEGQEVRVTVADNGPGLPAGAEEKVFDKFYRAFPSADGGRGSGLGLAICRAIVKVHGGRIEAANLPAGGAEFVIHLPLAQDIPQVPLSPSDSSRAS</sequence>
<evidence type="ECO:0000256" key="11">
    <source>
        <dbReference type="ARBA" id="ARBA00023012"/>
    </source>
</evidence>